<gene>
    <name evidence="1" type="ORF">GA0070213_108126</name>
</gene>
<accession>A0A1C5J272</accession>
<dbReference type="AlphaFoldDB" id="A0A1C5J272"/>
<organism evidence="1 2">
    <name type="scientific">Micromonospora humi</name>
    <dbReference type="NCBI Taxonomy" id="745366"/>
    <lineage>
        <taxon>Bacteria</taxon>
        <taxon>Bacillati</taxon>
        <taxon>Actinomycetota</taxon>
        <taxon>Actinomycetes</taxon>
        <taxon>Micromonosporales</taxon>
        <taxon>Micromonosporaceae</taxon>
        <taxon>Micromonospora</taxon>
    </lineage>
</organism>
<keyword evidence="2" id="KW-1185">Reference proteome</keyword>
<dbReference type="EMBL" id="FMDM01000008">
    <property type="protein sequence ID" value="SCG64664.1"/>
    <property type="molecule type" value="Genomic_DNA"/>
</dbReference>
<evidence type="ECO:0000313" key="1">
    <source>
        <dbReference type="EMBL" id="SCG64664.1"/>
    </source>
</evidence>
<protein>
    <submittedName>
        <fullName evidence="1">Uncharacterized protein</fullName>
    </submittedName>
</protein>
<reference evidence="2" key="1">
    <citation type="submission" date="2016-06" db="EMBL/GenBank/DDBJ databases">
        <authorList>
            <person name="Varghese N."/>
            <person name="Submissions Spin"/>
        </authorList>
    </citation>
    <scope>NUCLEOTIDE SEQUENCE [LARGE SCALE GENOMIC DNA]</scope>
    <source>
        <strain evidence="2">DSM 45647</strain>
    </source>
</reference>
<dbReference type="OrthoDB" id="342114at2"/>
<evidence type="ECO:0000313" key="2">
    <source>
        <dbReference type="Proteomes" id="UP000199360"/>
    </source>
</evidence>
<sequence>MERIEFRTVEQDCGLGGLHPSLVPYLNGVSLPDLVGRIELPFARRAGTPALAGSYAGLLSSEVWWPSRHHLGDPVLSWFGDGGTVLLGCACGDWGCWPLTATVTVGQDTVT</sequence>
<proteinExistence type="predicted"/>
<dbReference type="RefSeq" id="WP_139128689.1">
    <property type="nucleotide sequence ID" value="NZ_FMDM01000008.1"/>
</dbReference>
<name>A0A1C5J272_9ACTN</name>
<dbReference type="Proteomes" id="UP000199360">
    <property type="component" value="Unassembled WGS sequence"/>
</dbReference>